<dbReference type="Gene3D" id="3.40.50.300">
    <property type="entry name" value="P-loop containing nucleotide triphosphate hydrolases"/>
    <property type="match status" value="1"/>
</dbReference>
<dbReference type="EC" id="3.6.4.13" evidence="4"/>
<dbReference type="OrthoDB" id="10259640at2759"/>
<dbReference type="InterPro" id="IPR011545">
    <property type="entry name" value="DEAD/DEAH_box_helicase_dom"/>
</dbReference>
<dbReference type="GO" id="GO:0016787">
    <property type="term" value="F:hydrolase activity"/>
    <property type="evidence" value="ECO:0007669"/>
    <property type="project" value="UniProtKB-KW"/>
</dbReference>
<dbReference type="GO" id="GO:0005524">
    <property type="term" value="F:ATP binding"/>
    <property type="evidence" value="ECO:0007669"/>
    <property type="project" value="UniProtKB-UniRule"/>
</dbReference>
<evidence type="ECO:0000259" key="5">
    <source>
        <dbReference type="Pfam" id="PF00270"/>
    </source>
</evidence>
<comment type="catalytic activity">
    <reaction evidence="4">
        <text>ATP + H2O = ADP + phosphate + H(+)</text>
        <dbReference type="Rhea" id="RHEA:13065"/>
        <dbReference type="ChEBI" id="CHEBI:15377"/>
        <dbReference type="ChEBI" id="CHEBI:15378"/>
        <dbReference type="ChEBI" id="CHEBI:30616"/>
        <dbReference type="ChEBI" id="CHEBI:43474"/>
        <dbReference type="ChEBI" id="CHEBI:456216"/>
        <dbReference type="EC" id="3.6.4.13"/>
    </reaction>
</comment>
<comment type="domain">
    <text evidence="4">The Q motif is unique to and characteristic of the DEAD box family of RNA helicases and controls ATP binding and hydrolysis.</text>
</comment>
<dbReference type="GO" id="GO:0003723">
    <property type="term" value="F:RNA binding"/>
    <property type="evidence" value="ECO:0007669"/>
    <property type="project" value="UniProtKB-UniRule"/>
</dbReference>
<comment type="similarity">
    <text evidence="4">Belongs to the DEAD box helicase family.</text>
</comment>
<keyword evidence="3 4" id="KW-0067">ATP-binding</keyword>
<proteinExistence type="inferred from homology"/>
<evidence type="ECO:0000313" key="6">
    <source>
        <dbReference type="EMBL" id="KAF6234604.1"/>
    </source>
</evidence>
<dbReference type="GeneID" id="59288887"/>
<gene>
    <name evidence="6" type="ORF">HO173_007230</name>
</gene>
<evidence type="ECO:0000256" key="1">
    <source>
        <dbReference type="ARBA" id="ARBA00022741"/>
    </source>
</evidence>
<dbReference type="Pfam" id="PF00270">
    <property type="entry name" value="DEAD"/>
    <property type="match status" value="1"/>
</dbReference>
<dbReference type="RefSeq" id="XP_037163995.1">
    <property type="nucleotide sequence ID" value="XM_037309134.1"/>
</dbReference>
<dbReference type="InterPro" id="IPR027417">
    <property type="entry name" value="P-loop_NTPase"/>
</dbReference>
<keyword evidence="7" id="KW-1185">Reference proteome</keyword>
<keyword evidence="4" id="KW-0347">Helicase</keyword>
<dbReference type="AlphaFoldDB" id="A0A8H6FTV3"/>
<dbReference type="GO" id="GO:0003724">
    <property type="term" value="F:RNA helicase activity"/>
    <property type="evidence" value="ECO:0007669"/>
    <property type="project" value="UniProtKB-EC"/>
</dbReference>
<keyword evidence="2 4" id="KW-0378">Hydrolase</keyword>
<dbReference type="Proteomes" id="UP000578531">
    <property type="component" value="Unassembled WGS sequence"/>
</dbReference>
<reference evidence="6 7" key="1">
    <citation type="journal article" date="2020" name="Genomics">
        <title>Complete, high-quality genomes from long-read metagenomic sequencing of two wolf lichen thalli reveals enigmatic genome architecture.</title>
        <authorList>
            <person name="McKenzie S.K."/>
            <person name="Walston R.F."/>
            <person name="Allen J.L."/>
        </authorList>
    </citation>
    <scope>NUCLEOTIDE SEQUENCE [LARGE SCALE GENOMIC DNA]</scope>
    <source>
        <strain evidence="6">WasteWater2</strain>
    </source>
</reference>
<keyword evidence="4" id="KW-0694">RNA-binding</keyword>
<organism evidence="6 7">
    <name type="scientific">Letharia columbiana</name>
    <dbReference type="NCBI Taxonomy" id="112416"/>
    <lineage>
        <taxon>Eukaryota</taxon>
        <taxon>Fungi</taxon>
        <taxon>Dikarya</taxon>
        <taxon>Ascomycota</taxon>
        <taxon>Pezizomycotina</taxon>
        <taxon>Lecanoromycetes</taxon>
        <taxon>OSLEUM clade</taxon>
        <taxon>Lecanoromycetidae</taxon>
        <taxon>Lecanorales</taxon>
        <taxon>Lecanorineae</taxon>
        <taxon>Parmeliaceae</taxon>
        <taxon>Letharia</taxon>
    </lineage>
</organism>
<feature type="domain" description="DEAD/DEAH-box helicase" evidence="5">
    <location>
        <begin position="37"/>
        <end position="86"/>
    </location>
</feature>
<dbReference type="SUPFAM" id="SSF52540">
    <property type="entry name" value="P-loop containing nucleoside triphosphate hydrolases"/>
    <property type="match status" value="1"/>
</dbReference>
<name>A0A8H6FTV3_9LECA</name>
<comment type="caution">
    <text evidence="6">The sequence shown here is derived from an EMBL/GenBank/DDBJ whole genome shotgun (WGS) entry which is preliminary data.</text>
</comment>
<dbReference type="PANTHER" id="PTHR24031">
    <property type="entry name" value="RNA HELICASE"/>
    <property type="match status" value="1"/>
</dbReference>
<comment type="function">
    <text evidence="4">RNA helicase.</text>
</comment>
<evidence type="ECO:0000256" key="4">
    <source>
        <dbReference type="RuleBase" id="RU365068"/>
    </source>
</evidence>
<sequence length="118" mass="12849">MPPTADDCEPQKFADLKLDHRTMQAITDMGFREKTLTQVQRAAIPPLLAGRGVLEAAKTGSGKTLAFLPPAVELLSSLNPSRGMILLSLSFRLHVSLHCRSLVSPTHFLHIILRLGAP</sequence>
<protein>
    <recommendedName>
        <fullName evidence="4">ATP-dependent RNA helicase</fullName>
        <ecNumber evidence="4">3.6.4.13</ecNumber>
    </recommendedName>
</protein>
<keyword evidence="1 4" id="KW-0547">Nucleotide-binding</keyword>
<evidence type="ECO:0000256" key="2">
    <source>
        <dbReference type="ARBA" id="ARBA00022801"/>
    </source>
</evidence>
<dbReference type="EMBL" id="JACCJC010000029">
    <property type="protein sequence ID" value="KAF6234604.1"/>
    <property type="molecule type" value="Genomic_DNA"/>
</dbReference>
<accession>A0A8H6FTV3</accession>
<evidence type="ECO:0000256" key="3">
    <source>
        <dbReference type="ARBA" id="ARBA00022840"/>
    </source>
</evidence>
<evidence type="ECO:0000313" key="7">
    <source>
        <dbReference type="Proteomes" id="UP000578531"/>
    </source>
</evidence>